<evidence type="ECO:0000256" key="1">
    <source>
        <dbReference type="SAM" id="MobiDB-lite"/>
    </source>
</evidence>
<evidence type="ECO:0000313" key="4">
    <source>
        <dbReference type="Proteomes" id="UP000002640"/>
    </source>
</evidence>
<feature type="signal peptide" evidence="2">
    <location>
        <begin position="1"/>
        <end position="20"/>
    </location>
</feature>
<dbReference type="GeneID" id="20643617"/>
<feature type="compositionally biased region" description="Polar residues" evidence="1">
    <location>
        <begin position="89"/>
        <end position="99"/>
    </location>
</feature>
<reference evidence="3 4" key="1">
    <citation type="journal article" date="2006" name="Science">
        <title>Phytophthora genome sequences uncover evolutionary origins and mechanisms of pathogenesis.</title>
        <authorList>
            <person name="Tyler B.M."/>
            <person name="Tripathy S."/>
            <person name="Zhang X."/>
            <person name="Dehal P."/>
            <person name="Jiang R.H."/>
            <person name="Aerts A."/>
            <person name="Arredondo F.D."/>
            <person name="Baxter L."/>
            <person name="Bensasson D."/>
            <person name="Beynon J.L."/>
            <person name="Chapman J."/>
            <person name="Damasceno C.M."/>
            <person name="Dorrance A.E."/>
            <person name="Dou D."/>
            <person name="Dickerman A.W."/>
            <person name="Dubchak I.L."/>
            <person name="Garbelotto M."/>
            <person name="Gijzen M."/>
            <person name="Gordon S.G."/>
            <person name="Govers F."/>
            <person name="Grunwald N.J."/>
            <person name="Huang W."/>
            <person name="Ivors K.L."/>
            <person name="Jones R.W."/>
            <person name="Kamoun S."/>
            <person name="Krampis K."/>
            <person name="Lamour K.H."/>
            <person name="Lee M.K."/>
            <person name="McDonald W.H."/>
            <person name="Medina M."/>
            <person name="Meijer H.J."/>
            <person name="Nordberg E.K."/>
            <person name="Maclean D.J."/>
            <person name="Ospina-Giraldo M.D."/>
            <person name="Morris P.F."/>
            <person name="Phuntumart V."/>
            <person name="Putnam N.H."/>
            <person name="Rash S."/>
            <person name="Rose J.K."/>
            <person name="Sakihama Y."/>
            <person name="Salamov A.A."/>
            <person name="Savidor A."/>
            <person name="Scheuring C.F."/>
            <person name="Smith B.M."/>
            <person name="Sobral B.W."/>
            <person name="Terry A."/>
            <person name="Torto-Alalibo T.A."/>
            <person name="Win J."/>
            <person name="Xu Z."/>
            <person name="Zhang H."/>
            <person name="Grigoriev I.V."/>
            <person name="Rokhsar D.S."/>
            <person name="Boore J.L."/>
        </authorList>
    </citation>
    <scope>NUCLEOTIDE SEQUENCE [LARGE SCALE GENOMIC DNA]</scope>
    <source>
        <strain evidence="3 4">P6497</strain>
    </source>
</reference>
<dbReference type="KEGG" id="psoj:PHYSODRAFT_313515"/>
<keyword evidence="2" id="KW-0732">Signal</keyword>
<gene>
    <name evidence="3" type="ORF">PHYSODRAFT_313515</name>
</gene>
<dbReference type="SUPFAM" id="SSF51101">
    <property type="entry name" value="Mannose-binding lectins"/>
    <property type="match status" value="1"/>
</dbReference>
<evidence type="ECO:0000313" key="3">
    <source>
        <dbReference type="EMBL" id="EGZ21208.1"/>
    </source>
</evidence>
<sequence length="144" mass="14745">MKFVSQLLVTVALAATGAAALENGLQLSEVFGGPHGNKYSDLELVSPGHRVKSITIRTSERLNGVGLDIVDPAGVPTTLYHGGRGGAPNTPNNTVSGGTRTTKIGKDTAPEGYQLGGFVGTCGTEVDSVGAIWTRIKGRGRGLG</sequence>
<feature type="chain" id="PRO_5003472288" description="Jacalin-type lectin domain-containing protein" evidence="2">
    <location>
        <begin position="21"/>
        <end position="144"/>
    </location>
</feature>
<dbReference type="AlphaFoldDB" id="G4ZAY9"/>
<dbReference type="InParanoid" id="G4ZAY9"/>
<name>G4ZAY9_PHYSP</name>
<proteinExistence type="predicted"/>
<dbReference type="EMBL" id="JH159153">
    <property type="protein sequence ID" value="EGZ21208.1"/>
    <property type="molecule type" value="Genomic_DNA"/>
</dbReference>
<dbReference type="RefSeq" id="XP_009523925.1">
    <property type="nucleotide sequence ID" value="XM_009525630.1"/>
</dbReference>
<dbReference type="InterPro" id="IPR036404">
    <property type="entry name" value="Jacalin-like_lectin_dom_sf"/>
</dbReference>
<keyword evidence="4" id="KW-1185">Reference proteome</keyword>
<evidence type="ECO:0000256" key="2">
    <source>
        <dbReference type="SAM" id="SignalP"/>
    </source>
</evidence>
<feature type="region of interest" description="Disordered" evidence="1">
    <location>
        <begin position="80"/>
        <end position="99"/>
    </location>
</feature>
<organism evidence="3 4">
    <name type="scientific">Phytophthora sojae (strain P6497)</name>
    <name type="common">Soybean stem and root rot agent</name>
    <name type="synonym">Phytophthora megasperma f. sp. glycines</name>
    <dbReference type="NCBI Taxonomy" id="1094619"/>
    <lineage>
        <taxon>Eukaryota</taxon>
        <taxon>Sar</taxon>
        <taxon>Stramenopiles</taxon>
        <taxon>Oomycota</taxon>
        <taxon>Peronosporomycetes</taxon>
        <taxon>Peronosporales</taxon>
        <taxon>Peronosporaceae</taxon>
        <taxon>Phytophthora</taxon>
    </lineage>
</organism>
<protein>
    <recommendedName>
        <fullName evidence="5">Jacalin-type lectin domain-containing protein</fullName>
    </recommendedName>
</protein>
<evidence type="ECO:0008006" key="5">
    <source>
        <dbReference type="Google" id="ProtNLM"/>
    </source>
</evidence>
<dbReference type="Proteomes" id="UP000002640">
    <property type="component" value="Unassembled WGS sequence"/>
</dbReference>
<dbReference type="SMR" id="G4ZAY9"/>
<accession>G4ZAY9</accession>